<keyword evidence="6" id="KW-1185">Reference proteome</keyword>
<evidence type="ECO:0000313" key="5">
    <source>
        <dbReference type="EMBL" id="KFL37085.1"/>
    </source>
</evidence>
<comment type="cofactor">
    <cofactor evidence="1">
        <name>pyridoxal 5'-phosphate</name>
        <dbReference type="ChEBI" id="CHEBI:597326"/>
    </cofactor>
</comment>
<accession>A0A087MJN2</accession>
<evidence type="ECO:0000259" key="4">
    <source>
        <dbReference type="Pfam" id="PF00291"/>
    </source>
</evidence>
<dbReference type="InterPro" id="IPR001926">
    <property type="entry name" value="TrpB-like_PALP"/>
</dbReference>
<comment type="caution">
    <text evidence="5">The sequence shown here is derived from an EMBL/GenBank/DDBJ whole genome shotgun (WGS) entry which is preliminary data.</text>
</comment>
<gene>
    <name evidence="5" type="ORF">N788_11200</name>
</gene>
<evidence type="ECO:0000313" key="6">
    <source>
        <dbReference type="Proteomes" id="UP000029085"/>
    </source>
</evidence>
<keyword evidence="2" id="KW-0663">Pyridoxal phosphate</keyword>
<feature type="domain" description="Tryptophan synthase beta chain-like PALP" evidence="4">
    <location>
        <begin position="80"/>
        <end position="404"/>
    </location>
</feature>
<dbReference type="GO" id="GO:0009097">
    <property type="term" value="P:isoleucine biosynthetic process"/>
    <property type="evidence" value="ECO:0007669"/>
    <property type="project" value="TreeGrafter"/>
</dbReference>
<protein>
    <recommendedName>
        <fullName evidence="4">Tryptophan synthase beta chain-like PALP domain-containing protein</fullName>
    </recommendedName>
</protein>
<evidence type="ECO:0000256" key="2">
    <source>
        <dbReference type="ARBA" id="ARBA00022898"/>
    </source>
</evidence>
<evidence type="ECO:0000256" key="1">
    <source>
        <dbReference type="ARBA" id="ARBA00001933"/>
    </source>
</evidence>
<dbReference type="GO" id="GO:0006565">
    <property type="term" value="P:L-serine catabolic process"/>
    <property type="evidence" value="ECO:0007669"/>
    <property type="project" value="TreeGrafter"/>
</dbReference>
<dbReference type="STRING" id="1121014.N788_11200"/>
<dbReference type="PANTHER" id="PTHR48078">
    <property type="entry name" value="THREONINE DEHYDRATASE, MITOCHONDRIAL-RELATED"/>
    <property type="match status" value="1"/>
</dbReference>
<dbReference type="OrthoDB" id="9778118at2"/>
<reference evidence="6" key="1">
    <citation type="submission" date="2013-08" db="EMBL/GenBank/DDBJ databases">
        <title>Genome sequencing of Arenimonas donghaensis.</title>
        <authorList>
            <person name="Chen F."/>
            <person name="Wang G."/>
        </authorList>
    </citation>
    <scope>NUCLEOTIDE SEQUENCE [LARGE SCALE GENOMIC DNA]</scope>
    <source>
        <strain evidence="6">HO3-R19</strain>
    </source>
</reference>
<dbReference type="GO" id="GO:0004794">
    <property type="term" value="F:threonine deaminase activity"/>
    <property type="evidence" value="ECO:0007669"/>
    <property type="project" value="TreeGrafter"/>
</dbReference>
<keyword evidence="3" id="KW-0456">Lyase</keyword>
<dbReference type="NCBIfam" id="NF006050">
    <property type="entry name" value="PRK08197.1"/>
    <property type="match status" value="1"/>
</dbReference>
<dbReference type="GO" id="GO:0006567">
    <property type="term" value="P:L-threonine catabolic process"/>
    <property type="evidence" value="ECO:0007669"/>
    <property type="project" value="TreeGrafter"/>
</dbReference>
<dbReference type="InterPro" id="IPR036052">
    <property type="entry name" value="TrpB-like_PALP_sf"/>
</dbReference>
<dbReference type="InterPro" id="IPR050147">
    <property type="entry name" value="Ser/Thr_Dehydratase"/>
</dbReference>
<proteinExistence type="predicted"/>
<sequence length="417" mass="44739">MGYLRCLQGIGSGIEYPPEPPMNLDPADGRPVQMVLDLERLAREKPGAAWYDPGRRDMWRFGALMPLDIADPADAAHVVALGEGHTPLLDYGDHPVAAAAGLKLQVKDEGQAHPGFGANPTGSFKDRGMAMVVAMARRAGLQRLAVPTQGNAGDSLVRYGLAGGLQVVVAMPDDTPMPILGQVAAMAHLYPDRIRLELVKGTIREAAAKLKADYWPQGWFNCATFQEPGWRIEGKKTLGLEMAEPPPGESRWSLPDAIVYPTGGGTGVLGMWKAFDELEALGLVDSRRPKMICVQSEVTTPLVRAFDAGADDTQALPQTGPTLCTGLNVPAGVGQFRVLQIIRASGGAAVAVAEADTARELATVWRERRHWFSPEGAACLAALPQLLDRGLLRKGERIVAVNTGSLEKYLPALRHLL</sequence>
<evidence type="ECO:0000256" key="3">
    <source>
        <dbReference type="ARBA" id="ARBA00023239"/>
    </source>
</evidence>
<dbReference type="AlphaFoldDB" id="A0A087MJN2"/>
<dbReference type="Pfam" id="PF00291">
    <property type="entry name" value="PALP"/>
    <property type="match status" value="1"/>
</dbReference>
<dbReference type="PATRIC" id="fig|1121014.3.peg.995"/>
<dbReference type="PANTHER" id="PTHR48078:SF6">
    <property type="entry name" value="L-THREONINE DEHYDRATASE CATABOLIC TDCB"/>
    <property type="match status" value="1"/>
</dbReference>
<dbReference type="Proteomes" id="UP000029085">
    <property type="component" value="Unassembled WGS sequence"/>
</dbReference>
<dbReference type="GO" id="GO:0003941">
    <property type="term" value="F:L-serine ammonia-lyase activity"/>
    <property type="evidence" value="ECO:0007669"/>
    <property type="project" value="TreeGrafter"/>
</dbReference>
<dbReference type="Gene3D" id="3.40.50.1100">
    <property type="match status" value="2"/>
</dbReference>
<dbReference type="RefSeq" id="WP_152560381.1">
    <property type="nucleotide sequence ID" value="NZ_AVCJ01000007.1"/>
</dbReference>
<dbReference type="SUPFAM" id="SSF53686">
    <property type="entry name" value="Tryptophan synthase beta subunit-like PLP-dependent enzymes"/>
    <property type="match status" value="1"/>
</dbReference>
<reference evidence="5 6" key="2">
    <citation type="journal article" date="2015" name="Stand. Genomic Sci.">
        <title>High quality draft genomic sequence of Arenimonas donghaensis DSM 18148(T).</title>
        <authorList>
            <person name="Chen F."/>
            <person name="Wang H."/>
            <person name="Cao Y."/>
            <person name="Li X."/>
            <person name="Wang G."/>
        </authorList>
    </citation>
    <scope>NUCLEOTIDE SEQUENCE [LARGE SCALE GENOMIC DNA]</scope>
    <source>
        <strain evidence="5 6">HO3-R19</strain>
    </source>
</reference>
<dbReference type="EMBL" id="AVCJ01000007">
    <property type="protein sequence ID" value="KFL37085.1"/>
    <property type="molecule type" value="Genomic_DNA"/>
</dbReference>
<organism evidence="5 6">
    <name type="scientific">Arenimonas donghaensis DSM 18148 = HO3-R19</name>
    <dbReference type="NCBI Taxonomy" id="1121014"/>
    <lineage>
        <taxon>Bacteria</taxon>
        <taxon>Pseudomonadati</taxon>
        <taxon>Pseudomonadota</taxon>
        <taxon>Gammaproteobacteria</taxon>
        <taxon>Lysobacterales</taxon>
        <taxon>Lysobacteraceae</taxon>
        <taxon>Arenimonas</taxon>
    </lineage>
</organism>
<name>A0A087MJN2_9GAMM</name>